<dbReference type="AlphaFoldDB" id="A0A1A8LB41"/>
<gene>
    <name evidence="2" type="primary">BRD4</name>
</gene>
<proteinExistence type="predicted"/>
<protein>
    <submittedName>
        <fullName evidence="2">Bromodomain containing 4</fullName>
    </submittedName>
</protein>
<evidence type="ECO:0000256" key="1">
    <source>
        <dbReference type="SAM" id="MobiDB-lite"/>
    </source>
</evidence>
<feature type="compositionally biased region" description="Low complexity" evidence="1">
    <location>
        <begin position="62"/>
        <end position="75"/>
    </location>
</feature>
<evidence type="ECO:0000313" key="2">
    <source>
        <dbReference type="EMBL" id="SBR41581.1"/>
    </source>
</evidence>
<reference evidence="2" key="2">
    <citation type="submission" date="2016-06" db="EMBL/GenBank/DDBJ databases">
        <title>The genome of a short-lived fish provides insights into sex chromosome evolution and the genetic control of aging.</title>
        <authorList>
            <person name="Reichwald K."/>
            <person name="Felder M."/>
            <person name="Petzold A."/>
            <person name="Koch P."/>
            <person name="Groth M."/>
            <person name="Platzer M."/>
        </authorList>
    </citation>
    <scope>NUCLEOTIDE SEQUENCE</scope>
    <source>
        <tissue evidence="2">Brain</tissue>
    </source>
</reference>
<feature type="region of interest" description="Disordered" evidence="1">
    <location>
        <begin position="1"/>
        <end position="75"/>
    </location>
</feature>
<organism evidence="2">
    <name type="scientific">Nothobranchius pienaari</name>
    <dbReference type="NCBI Taxonomy" id="704102"/>
    <lineage>
        <taxon>Eukaryota</taxon>
        <taxon>Metazoa</taxon>
        <taxon>Chordata</taxon>
        <taxon>Craniata</taxon>
        <taxon>Vertebrata</taxon>
        <taxon>Euteleostomi</taxon>
        <taxon>Actinopterygii</taxon>
        <taxon>Neopterygii</taxon>
        <taxon>Teleostei</taxon>
        <taxon>Neoteleostei</taxon>
        <taxon>Acanthomorphata</taxon>
        <taxon>Ovalentaria</taxon>
        <taxon>Atherinomorphae</taxon>
        <taxon>Cyprinodontiformes</taxon>
        <taxon>Nothobranchiidae</taxon>
        <taxon>Nothobranchius</taxon>
    </lineage>
</organism>
<accession>A0A1A8LB41</accession>
<feature type="compositionally biased region" description="Polar residues" evidence="1">
    <location>
        <begin position="47"/>
        <end position="58"/>
    </location>
</feature>
<feature type="non-terminal residue" evidence="2">
    <location>
        <position position="1"/>
    </location>
</feature>
<sequence length="75" mass="8395">LRDRALSELRQEGNRHDQERPSQQYAASQDFIPPTPQHVCDEGVASQPDQPQVTSDQDSAPRRPTTATQRPATDN</sequence>
<feature type="non-terminal residue" evidence="2">
    <location>
        <position position="75"/>
    </location>
</feature>
<feature type="compositionally biased region" description="Basic and acidic residues" evidence="1">
    <location>
        <begin position="1"/>
        <end position="20"/>
    </location>
</feature>
<reference evidence="2" key="1">
    <citation type="submission" date="2016-05" db="EMBL/GenBank/DDBJ databases">
        <authorList>
            <person name="Lavstsen T."/>
            <person name="Jespersen J.S."/>
        </authorList>
    </citation>
    <scope>NUCLEOTIDE SEQUENCE</scope>
    <source>
        <tissue evidence="2">Brain</tissue>
    </source>
</reference>
<dbReference type="EMBL" id="HAEF01004199">
    <property type="protein sequence ID" value="SBR41581.1"/>
    <property type="molecule type" value="Transcribed_RNA"/>
</dbReference>
<name>A0A1A8LB41_9TELE</name>